<keyword evidence="10" id="KW-1185">Reference proteome</keyword>
<dbReference type="PRINTS" id="PR01488">
    <property type="entry name" value="RTXTOXINA"/>
</dbReference>
<dbReference type="PROSITE" id="PS00330">
    <property type="entry name" value="HEMOLYSIN_CALCIUM"/>
    <property type="match status" value="18"/>
</dbReference>
<dbReference type="RefSeq" id="WP_069478893.1">
    <property type="nucleotide sequence ID" value="NZ_CP017111.1"/>
</dbReference>
<dbReference type="Gene3D" id="2.150.10.10">
    <property type="entry name" value="Serralysin-like metalloprotease, C-terminal"/>
    <property type="match status" value="26"/>
</dbReference>
<evidence type="ECO:0000256" key="3">
    <source>
        <dbReference type="ARBA" id="ARBA00022525"/>
    </source>
</evidence>
<accession>A0A1D7TMY8</accession>
<dbReference type="PANTHER" id="PTHR38340">
    <property type="entry name" value="S-LAYER PROTEIN"/>
    <property type="match status" value="1"/>
</dbReference>
<evidence type="ECO:0000256" key="1">
    <source>
        <dbReference type="ARBA" id="ARBA00004370"/>
    </source>
</evidence>
<name>A0A1D7TMY8_9BACT</name>
<organism evidence="9 10">
    <name type="scientific">Sulfurospirillum halorespirans DSM 13726</name>
    <dbReference type="NCBI Taxonomy" id="1193502"/>
    <lineage>
        <taxon>Bacteria</taxon>
        <taxon>Pseudomonadati</taxon>
        <taxon>Campylobacterota</taxon>
        <taxon>Epsilonproteobacteria</taxon>
        <taxon>Campylobacterales</taxon>
        <taxon>Sulfurospirillaceae</taxon>
        <taxon>Sulfurospirillum</taxon>
    </lineage>
</organism>
<evidence type="ECO:0000313" key="9">
    <source>
        <dbReference type="EMBL" id="AOO66352.1"/>
    </source>
</evidence>
<dbReference type="InterPro" id="IPR003995">
    <property type="entry name" value="RTX_toxin_determinant-A"/>
</dbReference>
<evidence type="ECO:0000256" key="8">
    <source>
        <dbReference type="SAM" id="MobiDB-lite"/>
    </source>
</evidence>
<dbReference type="STRING" id="1193502.SHALO_2593"/>
<comment type="subcellular location">
    <subcellularLocation>
        <location evidence="1">Membrane</location>
    </subcellularLocation>
    <subcellularLocation>
        <location evidence="2">Secreted</location>
    </subcellularLocation>
</comment>
<dbReference type="Proteomes" id="UP000094609">
    <property type="component" value="Chromosome"/>
</dbReference>
<keyword evidence="3" id="KW-0964">Secreted</keyword>
<dbReference type="GO" id="GO:0016020">
    <property type="term" value="C:membrane"/>
    <property type="evidence" value="ECO:0007669"/>
    <property type="project" value="UniProtKB-SubCell"/>
</dbReference>
<dbReference type="GO" id="GO:0005509">
    <property type="term" value="F:calcium ion binding"/>
    <property type="evidence" value="ECO:0007669"/>
    <property type="project" value="InterPro"/>
</dbReference>
<reference evidence="10" key="1">
    <citation type="submission" date="2016-08" db="EMBL/GenBank/DDBJ databases">
        <title>Complete genome sequence of the organohalide-respiring Epsilonproteobacterium Sulfurospirillum halorespirans.</title>
        <authorList>
            <person name="Goris T."/>
            <person name="Zimmermann J."/>
            <person name="Schenz B."/>
            <person name="Lemos M."/>
            <person name="Hackermueller J."/>
            <person name="Diekert G."/>
        </authorList>
    </citation>
    <scope>NUCLEOTIDE SEQUENCE [LARGE SCALE GENOMIC DNA]</scope>
    <source>
        <strain>DSM 13726</strain>
        <strain evidence="10">PCE-M2</strain>
    </source>
</reference>
<dbReference type="PATRIC" id="fig|1193502.14.peg.2626"/>
<evidence type="ECO:0000256" key="2">
    <source>
        <dbReference type="ARBA" id="ARBA00004613"/>
    </source>
</evidence>
<dbReference type="InterPro" id="IPR001343">
    <property type="entry name" value="Hemolysn_Ca-bd"/>
</dbReference>
<dbReference type="EMBL" id="CP017111">
    <property type="protein sequence ID" value="AOO66352.1"/>
    <property type="molecule type" value="Genomic_DNA"/>
</dbReference>
<keyword evidence="5" id="KW-0677">Repeat</keyword>
<evidence type="ECO:0000256" key="7">
    <source>
        <dbReference type="ARBA" id="ARBA00023136"/>
    </source>
</evidence>
<dbReference type="PANTHER" id="PTHR38340:SF1">
    <property type="entry name" value="S-LAYER PROTEIN"/>
    <property type="match status" value="1"/>
</dbReference>
<dbReference type="SUPFAM" id="SSF51120">
    <property type="entry name" value="beta-Roll"/>
    <property type="match status" value="28"/>
</dbReference>
<dbReference type="KEGG" id="shal:SHALO_2593"/>
<feature type="compositionally biased region" description="Basic and acidic residues" evidence="8">
    <location>
        <begin position="184"/>
        <end position="200"/>
    </location>
</feature>
<gene>
    <name evidence="9" type="ORF">SHALO_2593</name>
</gene>
<feature type="region of interest" description="Disordered" evidence="8">
    <location>
        <begin position="564"/>
        <end position="588"/>
    </location>
</feature>
<keyword evidence="6" id="KW-0843">Virulence</keyword>
<dbReference type="InterPro" id="IPR011049">
    <property type="entry name" value="Serralysin-like_metalloprot_C"/>
</dbReference>
<keyword evidence="7" id="KW-0472">Membrane</keyword>
<sequence>MAETSEINYSKSTISLKSPPQKGENINLFLRPGDELSLAIDISKATLQIVGGDVVANLPNGGQITFVSLGMMAFESNAPVLKLSNGTILQIEQILNQIHDIGQAPKDSILVSGPVSLESEHEKTLQNEQSKKEEAPVNDYNAYYSDPVPFIKPNDDVSSKENSGKYLQEAVTNYTSDNTAVDDNSEKNKSTDDQSKSKDNVADVSAALSFDIGFYQIESSDTTSSNVTTVLGGTGSALGNVSKSAAAQFQAETLDYRNDAYSTVITADNSNLVNATYLTKLVRLTVSQPIGFAITDITILGLSNGFQILNADFTSANSTDGGWSLSAGTGFTSTLTDGGQIIEFYIRYEPSSANMILLNDYLMKVSLTSVFDMSNVPAANQSDVVVPDLTTLHSYKDIGVIVKDVTGESDYTYSGKYSTGFVLDTTPNDNIIYTSKYDSTVYGGLASDTIYGSIGNDTMNGDAGNDTLSGGAGTNIIDGGEGIDTISYDFLTKFSDDFLFANQTFSNDSKGIIVDLQAGIATGKTVYDSNTGDVTAGETSKDIADSLSGIEYVIGSKYDDTIRGDNEANKLSGGEGNDTLEGRGGTDWLDGGAGNDWLIGSTDDYMIDGGDNTDTIDFSNNSNGITITLNNSANGSLGNIGSTTATTIIKNVENVAGTQYKDIINGDNSDNLLIGGYNHSAAAVTANDDTINGGAGADTIVGDMQVDSVIVGALYGGDDVLQGGSENDKIYGDSAPVSSKTVVEVSADQSVEFIRNIDTNATLATIYGGNDTLQGGAGDDYINGGSGYDTVDFSSSTSKVYVNLNLNSAVGEGSDQIYNVENIIGSSSSSSLGDTLVGNALANTIVGSLGGDTLSGLDGNDTLDGRVGSDWVDYSYASSVTVNLANESGSVSISDTDRLISIENVIGSSGNDTLSGSQGVVNTLLGKGGNDLFYGYFDGDTFDGGSGIDTIDYVNISAKINVTLDGSSNSSDKLIDIENIYASSNKDTLVGNSDANILDGRGDADTLNGMAGDDTLYGGDGNDTLIGGLGADLLDGGAGSDMADYSSSNAITANLTTNSVIDGLGGTDTLVSVEMIKGSLYQDHMTGSSNSDTLIGMGGNDTFYATLGNDLYYGAEVGVAIDSYQDRIDYSTLSSIDNIYVDLSLNKVFLRDASNATLSTDTLYGIEEVYGTVGDDTMIGGSGASNTLYGGDGNDTLTGNLDGDYLDGASGVNLADYSARTESLTVDLSTASKNIYKTGTSPTTTNSDTLNNLQNINTGSGNDTITGNSANNTIKAGSGNDVLSAGLGDDLLYGEMGNDTFIGGAGNDTFIGGTSISVDSGNDTADYTSALFSINANLATGTVVGNASTEGTDTLYGIENIIGSSGDDTIRGKVGVVNTLSGAGGNDTLYGGLDGDYLDGGTGTNSVDYSSESANISINLSNSQANYTGSATYDTLVNLQNAIAGSGNDTLMGKSGTINTLKGGLGNDLLTGNFDGDMLEGEDGTDTLAYGSETASLSVDLSVQSIAKTASLANKDTFNTIEFIQTGSGADTITQSASSDTKSFSIDGGSGIDTIDYSTLLENITLTLAGSLDATVVVGTAGGGNDDVIRNIENVKGSKVSDTITGDTLSNIIYGNEGTDTLSGEGGNDTLYGGADNDTLYGGAGSDNLYGDAGDDTIVIASADIDGSSDRYDGGTGSDTIDYSLLHVNENLTVTLNGSSAGSAITSGATIGADALYNIENVVAGSGNDALNGDSQANILMGNAGADTLKGGAGADTLYGDDSLNALIGNDILEGGDGDDILYGGGGDDTLRGGAGNDTFNGGSGIDTLDYSTAGVAITATLNSTLITGEGADSVDITTIEILRAGNLADVITMANSGVLSTIYAGAGNDIVTGGSQVDTLFGEAGNDTLKGGSGADNLFGGDGDDLFYGNTDGDVITGGENGESNGDTLDFSDVATALVINMAMGSVNTNASTFSEIENITGGTGNDTIYGDDQANTLKGGAGDDTIFTSVGVDYIDGGSGSNDWIDFSAITTTPITINLSTQKIINDGYGNTETIVNVENINAGSGNDTLYGDGMANTIYGNAGADTLSGNDGADLLYGGMGNDSLDGGADNDTLYGEDGSDILVGGSGNDSLVGGAGDDSFIGGVGNDVFVGGDGIDIADYRNATAKIVIAPDATNGNVLSTGTLSTSEGTDTISDDVEIIYGSNGFGDTITGNDNANTLYGWGGNDILSGGAGDDVIYGGDGNDTISGGIGADTLSGGNVGSASGTDTIDYSADSAAVTVNLSSGLTINGVVQNSAVDGSGAVDSVTNFYKVLGSTYNDTLIGNSGSDTLHGNAGDDWFVMTTGNDTIDGGAHDTLGDTIDFAQIGGSVIVNLSNSNATGSAGVDYITGIENITATLYNDTLTGDSNRNTIVGRTGNDTIYAGAGADLLYGDDNTNALATGGTETGADTIWGEVGADTIYGGKGDDSLYGGDDNDILYAGEGNDFIEGNAGTNTLYGNEGNDYFRVHEGNDTISGGDGIDTVSYYYAGSSISVDISNTSVQTTGGGGSDRFIAEDIENLEGSNNYDDTLTGNSLANIIHGYGSNDTIYGNAGSDTLYGDDGNDILHGGNDGDTLYGGAGSDQLYAESGNDSVYGGSGNDTIYASSLSDGTDFYNGEGDSDTVDYSALNGVITVVLNGATNATVTLSGGDTDTIVNIENVTGGSANDTLSGDSNDNTLLGNAGDDTLKGGIGNDILNGGDDDDILMGGTGSDTLIGGAGSDWIDYSVDGIAEAASTDLRTTSNTQYISASRGNDLISGIENIKGTAYSDSFTGDSAVNTIYGEDGNDVIMGMGGNDVLDGGNGVDTVSYVNQSKINVTLNDSGTTTVSVWNGSSFVAEDTISNFENISGSDVTATSSNADIIYGNNANNSIWGNRGNDSLFGDEGNDYLDGGSDNDIIAGGMGADIIVGGDGNDILRGGGSSVTGANTADGSSDILYGGNGSDTIYGMLDSDTLYGGDASTDTSTDILRYDELSGKNIYVNLSTNVAYQIGNSSVKDTISGFEWVFAGTGDDSLVGNASSNTLVGNGGNDTLERGTLGGTDVLYGDDVAGSLSGNDTFLMSKSDLTSNLTMIGGLGVDTIQLKDTITTSDNPLFTNALGIEKIQLFTGNNTVTIDFNDGTLLGSSGDDIFKYTATTFDSHDTLDGGSGVNTLLFTTAGTLTEAMFTNMSNIQKVQLADGGGNAITLDASSKGVTLLGGNGADIFNYSISTLSSSDTLYGGAGNDTLSFLDTGTIDAANLLHVNEIEYIQLATGTNTLNIGSGYSILGSTSDDTIIGGVGYNNTVNAGNGNDTFKFALADFTAGDIINGGLGVNTLEFTDNGTISAIAGSYTNIQKIQFSSLGTNTITLNLDGISLIGGSDNDTFNYAIANLSSADIIVGGSGIDTLAFSNSGTLDASSMFNSVSGIEVIQLSSAGINTVTNFSKTGVSLVGGSFADTITGTSAANTIYGGNGNDIINGGGGADLLYGDDGDDTFNLSIANLTSVGTLVGGSGNDTIVMSDAGTITTTKIDSSVEFLQLASGTNTINVGNISVLGTSGNDTIIGGSSVNNTLYAGNGADTVEFALGNLAASDTLDGGANTDILKITGSGTLGGALFQNVTNFETLNLSSFSGSVTLDSSAINKFATIDGSLASGSLIIDISSYTNAVSVTTGSSSDTISITATQSAVINGGSGVDTVLITDAISGAGGISAALSGIEIIQLANGGNDVALDYNNVSLIGGTGADIFYYTVANFSASDSVNGSSGTDTLYFTTGGAISGLGSNVTNIETIHFSDLGNSLTLASGSYDVLGGSGNDTLTVSNASAIHSFDGVSGTDNLTVTSTMDLSSVTLSNLDTLSINSGVALTMNSSQVDQFSTIAGSGSLVTTLDASLDMSVATVSGLSGITYNDTIGGHSISGSSSVTETYNLSAASSIDGNGGTDTVNLLSTMDMSGKLQDIEALNLNSYDATITSSDDASFALSGTGNLSINLSATGTYDASSITGKGVTINDTTGDDTITGTGQDDLIHSTGGADVIQTGNGNDQLVLDFSNLASFDHFDGGSGNDTVSITGSNASVLNDSTLFSNIETLDISNLGLDSGLGLSINASSLFAFDSSTTASTMLTLDVANSGTTVSNISLDNVASVNGVTDADHSWALSATGDYTITTTNNETLYMHVV</sequence>
<evidence type="ECO:0000256" key="5">
    <source>
        <dbReference type="ARBA" id="ARBA00022737"/>
    </source>
</evidence>
<dbReference type="GO" id="GO:0005576">
    <property type="term" value="C:extracellular region"/>
    <property type="evidence" value="ECO:0007669"/>
    <property type="project" value="UniProtKB-SubCell"/>
</dbReference>
<dbReference type="InterPro" id="IPR050557">
    <property type="entry name" value="RTX_toxin/Mannuronan_C5-epim"/>
</dbReference>
<dbReference type="Pfam" id="PF00353">
    <property type="entry name" value="HemolysinCabind"/>
    <property type="match status" value="43"/>
</dbReference>
<evidence type="ECO:0000313" key="10">
    <source>
        <dbReference type="Proteomes" id="UP000094609"/>
    </source>
</evidence>
<proteinExistence type="predicted"/>
<dbReference type="InterPro" id="IPR018511">
    <property type="entry name" value="Hemolysin-typ_Ca-bd_CS"/>
</dbReference>
<evidence type="ECO:0000256" key="6">
    <source>
        <dbReference type="ARBA" id="ARBA00023026"/>
    </source>
</evidence>
<dbReference type="GO" id="GO:0090729">
    <property type="term" value="F:toxin activity"/>
    <property type="evidence" value="ECO:0007669"/>
    <property type="project" value="UniProtKB-KW"/>
</dbReference>
<dbReference type="PRINTS" id="PR00313">
    <property type="entry name" value="CABNDNGRPT"/>
</dbReference>
<keyword evidence="4" id="KW-0800">Toxin</keyword>
<protein>
    <submittedName>
        <fullName evidence="9">Putative membrane anchored cell surface hemagglutinin</fullName>
    </submittedName>
</protein>
<feature type="compositionally biased region" description="Polar residues" evidence="8">
    <location>
        <begin position="173"/>
        <end position="182"/>
    </location>
</feature>
<evidence type="ECO:0000256" key="4">
    <source>
        <dbReference type="ARBA" id="ARBA00022656"/>
    </source>
</evidence>
<feature type="region of interest" description="Disordered" evidence="8">
    <location>
        <begin position="173"/>
        <end position="200"/>
    </location>
</feature>